<dbReference type="EMBL" id="CP080776">
    <property type="protein sequence ID" value="UWP96471.1"/>
    <property type="molecule type" value="Genomic_DNA"/>
</dbReference>
<organism evidence="1 2">
    <name type="scientific">Aliiroseovarius crassostreae</name>
    <dbReference type="NCBI Taxonomy" id="154981"/>
    <lineage>
        <taxon>Bacteria</taxon>
        <taxon>Pseudomonadati</taxon>
        <taxon>Pseudomonadota</taxon>
        <taxon>Alphaproteobacteria</taxon>
        <taxon>Rhodobacterales</taxon>
        <taxon>Paracoccaceae</taxon>
        <taxon>Aliiroseovarius</taxon>
    </lineage>
</organism>
<sequence>MKTIDLLIARFGASPSIPFEQGAEYLQYHPETLRQKIDGGAIRLMYFFLEDEGANNRRSQKAQKYLSLVELAELIDQKITASRDEFEILWEEMNAA</sequence>
<dbReference type="Pfam" id="PF11112">
    <property type="entry name" value="PyocinActivator"/>
    <property type="match status" value="1"/>
</dbReference>
<dbReference type="Proteomes" id="UP001057991">
    <property type="component" value="Chromosome"/>
</dbReference>
<protein>
    <submittedName>
        <fullName evidence="1">Pyocin activator PrtN family protein</fullName>
    </submittedName>
</protein>
<dbReference type="GO" id="GO:0006355">
    <property type="term" value="P:regulation of DNA-templated transcription"/>
    <property type="evidence" value="ECO:0007669"/>
    <property type="project" value="InterPro"/>
</dbReference>
<reference evidence="1" key="1">
    <citation type="submission" date="2021-08" db="EMBL/GenBank/DDBJ databases">
        <authorList>
            <person name="Nwanade C."/>
            <person name="Wang M."/>
            <person name="Masoudi A."/>
            <person name="Yu Z."/>
            <person name="Liu J."/>
        </authorList>
    </citation>
    <scope>NUCLEOTIDE SEQUENCE</scope>
    <source>
        <strain evidence="1">S056</strain>
    </source>
</reference>
<evidence type="ECO:0000313" key="2">
    <source>
        <dbReference type="Proteomes" id="UP001057991"/>
    </source>
</evidence>
<name>A0A9Q9HBY8_9RHOB</name>
<gene>
    <name evidence="1" type="ORF">K3X48_05695</name>
</gene>
<dbReference type="RefSeq" id="WP_259806594.1">
    <property type="nucleotide sequence ID" value="NZ_CP080776.1"/>
</dbReference>
<evidence type="ECO:0000313" key="1">
    <source>
        <dbReference type="EMBL" id="UWP96471.1"/>
    </source>
</evidence>
<proteinExistence type="predicted"/>
<accession>A0A9Q9HBY8</accession>
<dbReference type="AlphaFoldDB" id="A0A9Q9HBY8"/>
<dbReference type="InterPro" id="IPR020518">
    <property type="entry name" value="Tscrpt_reg_PrtN"/>
</dbReference>